<proteinExistence type="inferred from homology"/>
<evidence type="ECO:0000256" key="5">
    <source>
        <dbReference type="ARBA" id="ARBA00031841"/>
    </source>
</evidence>
<evidence type="ECO:0000256" key="2">
    <source>
        <dbReference type="ARBA" id="ARBA00010740"/>
    </source>
</evidence>
<dbReference type="STRING" id="416874.SAMN04487958_10278"/>
<dbReference type="GO" id="GO:0042254">
    <property type="term" value="P:ribosome biogenesis"/>
    <property type="evidence" value="ECO:0007669"/>
    <property type="project" value="UniProtKB-KW"/>
</dbReference>
<name>A0A1H9QUV4_9GAMM</name>
<dbReference type="InterPro" id="IPR039255">
    <property type="entry name" value="YceD_bac"/>
</dbReference>
<dbReference type="InterPro" id="IPR003772">
    <property type="entry name" value="YceD"/>
</dbReference>
<dbReference type="PANTHER" id="PTHR38099:SF1">
    <property type="entry name" value="LARGE RIBOSOMAL RNA SUBUNIT ACCUMULATION PROTEIN YCED"/>
    <property type="match status" value="1"/>
</dbReference>
<evidence type="ECO:0000313" key="7">
    <source>
        <dbReference type="Proteomes" id="UP000198505"/>
    </source>
</evidence>
<protein>
    <recommendedName>
        <fullName evidence="3">Large ribosomal RNA subunit accumulation protein YceD</fullName>
    </recommendedName>
    <alternativeName>
        <fullName evidence="5">23S rRNA accumulation protein YceD</fullName>
    </alternativeName>
</protein>
<evidence type="ECO:0000256" key="1">
    <source>
        <dbReference type="ARBA" id="ARBA00002868"/>
    </source>
</evidence>
<evidence type="ECO:0000313" key="6">
    <source>
        <dbReference type="EMBL" id="SER63629.1"/>
    </source>
</evidence>
<comment type="similarity">
    <text evidence="2">Belongs to the DUF177 domain family.</text>
</comment>
<dbReference type="Proteomes" id="UP000198505">
    <property type="component" value="Unassembled WGS sequence"/>
</dbReference>
<keyword evidence="7" id="KW-1185">Reference proteome</keyword>
<sequence>MRSIGMMVAQFTQTWGLSYRATTKNCVLGFDTSMGSAYHCAPMLTSQLPSRVEPYKLAARRERLEGLVALDRLPRLAEEAGLQSGDCHVVLEFGVDAQGRREIRGHMQATLALPCRRCLEPLSQHVTSDFLLGMVADESLAGELPASHEPVLVEHEQLDLLTVVEDELILSLPQVVYHEEAECHVSAEQLVSKTEGGERETTPVNPFAVLSTLKGKK</sequence>
<keyword evidence="4" id="KW-0690">Ribosome biogenesis</keyword>
<comment type="function">
    <text evidence="1">Plays a role in synthesis, processing and/or stability of 23S rRNA.</text>
</comment>
<evidence type="ECO:0000256" key="4">
    <source>
        <dbReference type="ARBA" id="ARBA00022517"/>
    </source>
</evidence>
<evidence type="ECO:0000256" key="3">
    <source>
        <dbReference type="ARBA" id="ARBA00015716"/>
    </source>
</evidence>
<gene>
    <name evidence="6" type="ORF">SAMN04487958_10278</name>
</gene>
<reference evidence="7" key="1">
    <citation type="submission" date="2016-10" db="EMBL/GenBank/DDBJ databases">
        <authorList>
            <person name="Varghese N."/>
            <person name="Submissions S."/>
        </authorList>
    </citation>
    <scope>NUCLEOTIDE SEQUENCE [LARGE SCALE GENOMIC DNA]</scope>
    <source>
        <strain evidence="7">CGMCC 1.6495</strain>
    </source>
</reference>
<dbReference type="Pfam" id="PF02620">
    <property type="entry name" value="YceD"/>
    <property type="match status" value="1"/>
</dbReference>
<dbReference type="AlphaFoldDB" id="A0A1H9QUV4"/>
<accession>A0A1H9QUV4</accession>
<dbReference type="GO" id="GO:0005829">
    <property type="term" value="C:cytosol"/>
    <property type="evidence" value="ECO:0007669"/>
    <property type="project" value="TreeGrafter"/>
</dbReference>
<organism evidence="6 7">
    <name type="scientific">Vreelandella subterranea</name>
    <dbReference type="NCBI Taxonomy" id="416874"/>
    <lineage>
        <taxon>Bacteria</taxon>
        <taxon>Pseudomonadati</taxon>
        <taxon>Pseudomonadota</taxon>
        <taxon>Gammaproteobacteria</taxon>
        <taxon>Oceanospirillales</taxon>
        <taxon>Halomonadaceae</taxon>
        <taxon>Vreelandella</taxon>
    </lineage>
</organism>
<dbReference type="PANTHER" id="PTHR38099">
    <property type="entry name" value="LARGE RIBOSOMAL RNA SUBUNIT ACCUMULATION PROTEIN YCED"/>
    <property type="match status" value="1"/>
</dbReference>
<dbReference type="EMBL" id="FOGS01000002">
    <property type="protein sequence ID" value="SER63629.1"/>
    <property type="molecule type" value="Genomic_DNA"/>
</dbReference>